<evidence type="ECO:0000313" key="1">
    <source>
        <dbReference type="EMBL" id="OOV39726.1"/>
    </source>
</evidence>
<dbReference type="RefSeq" id="WP_004768749.1">
    <property type="nucleotide sequence ID" value="NZ_MVIT01000078.1"/>
</dbReference>
<comment type="caution">
    <text evidence="1">The sequence shown here is derived from an EMBL/GenBank/DDBJ whole genome shotgun (WGS) entry which is preliminary data.</text>
</comment>
<proteinExistence type="predicted"/>
<accession>A0A1T1DFP1</accession>
<name>A0A1T1DFP1_9LEPT</name>
<gene>
    <name evidence="1" type="ORF">B1J93_19140</name>
</gene>
<reference evidence="1 2" key="1">
    <citation type="submission" date="2017-02" db="EMBL/GenBank/DDBJ databases">
        <title>Comparative genomic analysis of Brazilian Leptospira kirschneri strains of different serogroups.</title>
        <authorList>
            <person name="Moreno L.Z."/>
            <person name="Miraglia F."/>
            <person name="Kremer F.S."/>
            <person name="Eslabao M.R."/>
            <person name="Lilenbaum W."/>
            <person name="Dellagostin O.A."/>
            <person name="Moreno A.M."/>
        </authorList>
    </citation>
    <scope>NUCLEOTIDE SEQUENCE [LARGE SCALE GENOMIC DNA]</scope>
    <source>
        <strain evidence="1 2">M110/06</strain>
    </source>
</reference>
<dbReference type="EMBL" id="MVIT01000078">
    <property type="protein sequence ID" value="OOV39726.1"/>
    <property type="molecule type" value="Genomic_DNA"/>
</dbReference>
<organism evidence="1 2">
    <name type="scientific">Leptospira kirschneri serovar Pomona</name>
    <dbReference type="NCBI Taxonomy" id="561005"/>
    <lineage>
        <taxon>Bacteria</taxon>
        <taxon>Pseudomonadati</taxon>
        <taxon>Spirochaetota</taxon>
        <taxon>Spirochaetia</taxon>
        <taxon>Leptospirales</taxon>
        <taxon>Leptospiraceae</taxon>
        <taxon>Leptospira</taxon>
    </lineage>
</organism>
<dbReference type="AlphaFoldDB" id="A0A1T1DFP1"/>
<sequence length="130" mass="15105">MFLTVIRTILWILLAGVVSRVSYHLVICNLQTPKAYFHASRHGNTLVFEYGHDHTSNHFAQIRIEYEDEVGQQIVPIIKGYENVKITQEDGKFVIEDFPSNVKSINVIYDLQYDRFAPSMLIKEETIFID</sequence>
<evidence type="ECO:0000313" key="2">
    <source>
        <dbReference type="Proteomes" id="UP000191008"/>
    </source>
</evidence>
<protein>
    <submittedName>
        <fullName evidence="1">Uncharacterized protein</fullName>
    </submittedName>
</protein>
<dbReference type="Proteomes" id="UP000191008">
    <property type="component" value="Unassembled WGS sequence"/>
</dbReference>
<dbReference type="GeneID" id="63549339"/>